<keyword evidence="1" id="KW-0808">Transferase</keyword>
<dbReference type="SUPFAM" id="SSF53062">
    <property type="entry name" value="PTS system fructose IIA component-like"/>
    <property type="match status" value="1"/>
</dbReference>
<dbReference type="InterPro" id="IPR004701">
    <property type="entry name" value="PTS_EIIA_man-typ"/>
</dbReference>
<dbReference type="OrthoDB" id="9788332at2"/>
<gene>
    <name evidence="4" type="ORF">BST83_07910</name>
</gene>
<dbReference type="Pfam" id="PF09912">
    <property type="entry name" value="DUF2141"/>
    <property type="match status" value="1"/>
</dbReference>
<evidence type="ECO:0000259" key="3">
    <source>
        <dbReference type="PROSITE" id="PS51096"/>
    </source>
</evidence>
<evidence type="ECO:0000256" key="2">
    <source>
        <dbReference type="SAM" id="SignalP"/>
    </source>
</evidence>
<comment type="caution">
    <text evidence="4">The sequence shown here is derived from an EMBL/GenBank/DDBJ whole genome shotgun (WGS) entry which is preliminary data.</text>
</comment>
<keyword evidence="2" id="KW-0732">Signal</keyword>
<evidence type="ECO:0000313" key="4">
    <source>
        <dbReference type="EMBL" id="PQB07079.1"/>
    </source>
</evidence>
<feature type="signal peptide" evidence="2">
    <location>
        <begin position="1"/>
        <end position="21"/>
    </location>
</feature>
<name>A0A2S7KWR0_9FLAO</name>
<organism evidence="4 5">
    <name type="scientific">Polaribacter filamentus</name>
    <dbReference type="NCBI Taxonomy" id="53483"/>
    <lineage>
        <taxon>Bacteria</taxon>
        <taxon>Pseudomonadati</taxon>
        <taxon>Bacteroidota</taxon>
        <taxon>Flavobacteriia</taxon>
        <taxon>Flavobacteriales</taxon>
        <taxon>Flavobacteriaceae</taxon>
    </lineage>
</organism>
<dbReference type="AlphaFoldDB" id="A0A2S7KWR0"/>
<accession>A0A2S7KWR0</accession>
<evidence type="ECO:0000256" key="1">
    <source>
        <dbReference type="ARBA" id="ARBA00022679"/>
    </source>
</evidence>
<dbReference type="GO" id="GO:0016740">
    <property type="term" value="F:transferase activity"/>
    <property type="evidence" value="ECO:0007669"/>
    <property type="project" value="UniProtKB-KW"/>
</dbReference>
<keyword evidence="5" id="KW-1185">Reference proteome</keyword>
<protein>
    <recommendedName>
        <fullName evidence="3">PTS EIIA type-4 domain-containing protein</fullName>
    </recommendedName>
</protein>
<feature type="domain" description="PTS EIIA type-4" evidence="3">
    <location>
        <begin position="9"/>
        <end position="138"/>
    </location>
</feature>
<sequence length="138" mass="15207">MKFLVASLVTAVLFISHTITAQENVSITATVVNATSDVGKVSFALYDKENFRMKPLQAVSSEIKEGKSVVIFTDIPSGEYSIICFHDKNENNKMDFAPNGMPLESYGASNNVMNFGPPKYEDAKFVVTNINVSLEIKF</sequence>
<proteinExistence type="predicted"/>
<dbReference type="PROSITE" id="PS51096">
    <property type="entry name" value="PTS_EIIA_TYPE_4"/>
    <property type="match status" value="1"/>
</dbReference>
<evidence type="ECO:0000313" key="5">
    <source>
        <dbReference type="Proteomes" id="UP000239522"/>
    </source>
</evidence>
<dbReference type="Proteomes" id="UP000239522">
    <property type="component" value="Unassembled WGS sequence"/>
</dbReference>
<feature type="chain" id="PRO_5015418341" description="PTS EIIA type-4 domain-containing protein" evidence="2">
    <location>
        <begin position="22"/>
        <end position="138"/>
    </location>
</feature>
<dbReference type="EMBL" id="MQUA01000013">
    <property type="protein sequence ID" value="PQB07079.1"/>
    <property type="molecule type" value="Genomic_DNA"/>
</dbReference>
<dbReference type="InterPro" id="IPR036662">
    <property type="entry name" value="PTS_EIIA_man-typ_sf"/>
</dbReference>
<reference evidence="4 5" key="1">
    <citation type="submission" date="2016-11" db="EMBL/GenBank/DDBJ databases">
        <title>Trade-off between light-utilization and light-protection in marine flavobacteria.</title>
        <authorList>
            <person name="Kumagai Y."/>
        </authorList>
    </citation>
    <scope>NUCLEOTIDE SEQUENCE [LARGE SCALE GENOMIC DNA]</scope>
    <source>
        <strain evidence="4 5">ATCC 700397</strain>
    </source>
</reference>
<dbReference type="RefSeq" id="WP_104809314.1">
    <property type="nucleotide sequence ID" value="NZ_MQUA01000013.1"/>
</dbReference>
<dbReference type="InterPro" id="IPR018673">
    <property type="entry name" value="DUF2141"/>
</dbReference>
<dbReference type="GO" id="GO:0016020">
    <property type="term" value="C:membrane"/>
    <property type="evidence" value="ECO:0007669"/>
    <property type="project" value="InterPro"/>
</dbReference>
<dbReference type="GO" id="GO:0009401">
    <property type="term" value="P:phosphoenolpyruvate-dependent sugar phosphotransferase system"/>
    <property type="evidence" value="ECO:0007669"/>
    <property type="project" value="InterPro"/>
</dbReference>